<protein>
    <submittedName>
        <fullName evidence="2">Uncharacterized protein</fullName>
    </submittedName>
</protein>
<feature type="transmembrane region" description="Helical" evidence="1">
    <location>
        <begin position="36"/>
        <end position="55"/>
    </location>
</feature>
<feature type="transmembrane region" description="Helical" evidence="1">
    <location>
        <begin position="67"/>
        <end position="85"/>
    </location>
</feature>
<keyword evidence="3" id="KW-1185">Reference proteome</keyword>
<proteinExistence type="predicted"/>
<keyword evidence="1" id="KW-0472">Membrane</keyword>
<organism evidence="2 3">
    <name type="scientific">Phyllobacterium salinisoli</name>
    <dbReference type="NCBI Taxonomy" id="1899321"/>
    <lineage>
        <taxon>Bacteria</taxon>
        <taxon>Pseudomonadati</taxon>
        <taxon>Pseudomonadota</taxon>
        <taxon>Alphaproteobacteria</taxon>
        <taxon>Hyphomicrobiales</taxon>
        <taxon>Phyllobacteriaceae</taxon>
        <taxon>Phyllobacterium</taxon>
    </lineage>
</organism>
<evidence type="ECO:0000313" key="2">
    <source>
        <dbReference type="EMBL" id="RCS23682.1"/>
    </source>
</evidence>
<gene>
    <name evidence="2" type="ORF">DUT91_10335</name>
</gene>
<name>A0A368K5N2_9HYPH</name>
<accession>A0A368K5N2</accession>
<reference evidence="2 3" key="1">
    <citation type="submission" date="2018-07" db="EMBL/GenBank/DDBJ databases">
        <title>The draft genome of Phyllobacterium salinisoli.</title>
        <authorList>
            <person name="Liu L."/>
            <person name="Li L."/>
            <person name="Zhang X."/>
            <person name="Liang L."/>
        </authorList>
    </citation>
    <scope>NUCLEOTIDE SEQUENCE [LARGE SCALE GENOMIC DNA]</scope>
    <source>
        <strain evidence="2 3">LLAN61</strain>
    </source>
</reference>
<evidence type="ECO:0000313" key="3">
    <source>
        <dbReference type="Proteomes" id="UP000253420"/>
    </source>
</evidence>
<evidence type="ECO:0000256" key="1">
    <source>
        <dbReference type="SAM" id="Phobius"/>
    </source>
</evidence>
<keyword evidence="1" id="KW-0812">Transmembrane</keyword>
<dbReference type="AlphaFoldDB" id="A0A368K5N2"/>
<sequence>MPRIARAPRPFRRERLGALACRAVRDFSKDRHLTKILPVLLLILMALHLVKPLGLPGLRRRSDFWKIAVVAIGLMFLVVALHAGTVF</sequence>
<comment type="caution">
    <text evidence="2">The sequence shown here is derived from an EMBL/GenBank/DDBJ whole genome shotgun (WGS) entry which is preliminary data.</text>
</comment>
<keyword evidence="1" id="KW-1133">Transmembrane helix</keyword>
<dbReference type="EMBL" id="QOZG01000004">
    <property type="protein sequence ID" value="RCS23682.1"/>
    <property type="molecule type" value="Genomic_DNA"/>
</dbReference>
<dbReference type="Proteomes" id="UP000253420">
    <property type="component" value="Unassembled WGS sequence"/>
</dbReference>